<dbReference type="PROSITE" id="PS51352">
    <property type="entry name" value="THIOREDOXIN_2"/>
    <property type="match status" value="1"/>
</dbReference>
<sequence length="195" mass="22133">MKQIMKFLYKNKSNLLFFALILVLVFSTDAKALLSQGLMKLGFYQPKLEEAIAPKEVSSSLYFEMLDADGNSVELSDLKGKVVFINFWATWCPPCIAEMPSIQKMYDKVRDDEEIVVLTVEVQGAKEKAMKFMERKNMDLPVVYPNTAIPEEIFQGSLPTTVIFDKDGNIAHTTMGMADYSGQNILDFFEELKTK</sequence>
<keyword evidence="3" id="KW-1185">Reference proteome</keyword>
<dbReference type="PANTHER" id="PTHR42852">
    <property type="entry name" value="THIOL:DISULFIDE INTERCHANGE PROTEIN DSBE"/>
    <property type="match status" value="1"/>
</dbReference>
<evidence type="ECO:0000313" key="2">
    <source>
        <dbReference type="EMBL" id="MET3730917.1"/>
    </source>
</evidence>
<dbReference type="RefSeq" id="WP_354506662.1">
    <property type="nucleotide sequence ID" value="NZ_JBEPMO010000002.1"/>
</dbReference>
<dbReference type="InterPro" id="IPR036249">
    <property type="entry name" value="Thioredoxin-like_sf"/>
</dbReference>
<dbReference type="Pfam" id="PF08534">
    <property type="entry name" value="Redoxin"/>
    <property type="match status" value="1"/>
</dbReference>
<dbReference type="Proteomes" id="UP001549146">
    <property type="component" value="Unassembled WGS sequence"/>
</dbReference>
<dbReference type="InterPro" id="IPR013766">
    <property type="entry name" value="Thioredoxin_domain"/>
</dbReference>
<dbReference type="GO" id="GO:0016853">
    <property type="term" value="F:isomerase activity"/>
    <property type="evidence" value="ECO:0007669"/>
    <property type="project" value="UniProtKB-KW"/>
</dbReference>
<evidence type="ECO:0000259" key="1">
    <source>
        <dbReference type="PROSITE" id="PS51352"/>
    </source>
</evidence>
<keyword evidence="2" id="KW-0413">Isomerase</keyword>
<name>A0ABV2LQS7_9FLAO</name>
<dbReference type="Gene3D" id="3.40.30.10">
    <property type="entry name" value="Glutaredoxin"/>
    <property type="match status" value="1"/>
</dbReference>
<proteinExistence type="predicted"/>
<feature type="domain" description="Thioredoxin" evidence="1">
    <location>
        <begin position="54"/>
        <end position="194"/>
    </location>
</feature>
<dbReference type="InterPro" id="IPR050553">
    <property type="entry name" value="Thioredoxin_ResA/DsbE_sf"/>
</dbReference>
<gene>
    <name evidence="2" type="ORF">ABID46_000476</name>
</gene>
<protein>
    <submittedName>
        <fullName evidence="2">Thiol-disulfide isomerase/thioredoxin</fullName>
    </submittedName>
</protein>
<reference evidence="2 3" key="1">
    <citation type="submission" date="2024-06" db="EMBL/GenBank/DDBJ databases">
        <title>Genomic Encyclopedia of Type Strains, Phase IV (KMG-IV): sequencing the most valuable type-strain genomes for metagenomic binning, comparative biology and taxonomic classification.</title>
        <authorList>
            <person name="Goeker M."/>
        </authorList>
    </citation>
    <scope>NUCLEOTIDE SEQUENCE [LARGE SCALE GENOMIC DNA]</scope>
    <source>
        <strain evidence="2 3">DSM 29388</strain>
    </source>
</reference>
<dbReference type="SUPFAM" id="SSF52833">
    <property type="entry name" value="Thioredoxin-like"/>
    <property type="match status" value="1"/>
</dbReference>
<dbReference type="InterPro" id="IPR013740">
    <property type="entry name" value="Redoxin"/>
</dbReference>
<comment type="caution">
    <text evidence="2">The sequence shown here is derived from an EMBL/GenBank/DDBJ whole genome shotgun (WGS) entry which is preliminary data.</text>
</comment>
<dbReference type="PANTHER" id="PTHR42852:SF17">
    <property type="entry name" value="THIOREDOXIN-LIKE PROTEIN HI_1115"/>
    <property type="match status" value="1"/>
</dbReference>
<accession>A0ABV2LQS7</accession>
<organism evidence="2 3">
    <name type="scientific">Moheibacter stercoris</name>
    <dbReference type="NCBI Taxonomy" id="1628251"/>
    <lineage>
        <taxon>Bacteria</taxon>
        <taxon>Pseudomonadati</taxon>
        <taxon>Bacteroidota</taxon>
        <taxon>Flavobacteriia</taxon>
        <taxon>Flavobacteriales</taxon>
        <taxon>Weeksellaceae</taxon>
        <taxon>Moheibacter</taxon>
    </lineage>
</organism>
<dbReference type="CDD" id="cd02966">
    <property type="entry name" value="TlpA_like_family"/>
    <property type="match status" value="1"/>
</dbReference>
<dbReference type="EMBL" id="JBEPMO010000002">
    <property type="protein sequence ID" value="MET3730917.1"/>
    <property type="molecule type" value="Genomic_DNA"/>
</dbReference>
<evidence type="ECO:0000313" key="3">
    <source>
        <dbReference type="Proteomes" id="UP001549146"/>
    </source>
</evidence>